<dbReference type="AlphaFoldDB" id="A0A9N7UJL8"/>
<name>A0A9N7UJL8_PLEPL</name>
<evidence type="ECO:0000313" key="3">
    <source>
        <dbReference type="Proteomes" id="UP001153269"/>
    </source>
</evidence>
<reference evidence="2" key="1">
    <citation type="submission" date="2020-03" db="EMBL/GenBank/DDBJ databases">
        <authorList>
            <person name="Weist P."/>
        </authorList>
    </citation>
    <scope>NUCLEOTIDE SEQUENCE</scope>
</reference>
<proteinExistence type="predicted"/>
<evidence type="ECO:0000313" key="2">
    <source>
        <dbReference type="EMBL" id="CAB1433388.1"/>
    </source>
</evidence>
<evidence type="ECO:0000256" key="1">
    <source>
        <dbReference type="SAM" id="MobiDB-lite"/>
    </source>
</evidence>
<organism evidence="2 3">
    <name type="scientific">Pleuronectes platessa</name>
    <name type="common">European plaice</name>
    <dbReference type="NCBI Taxonomy" id="8262"/>
    <lineage>
        <taxon>Eukaryota</taxon>
        <taxon>Metazoa</taxon>
        <taxon>Chordata</taxon>
        <taxon>Craniata</taxon>
        <taxon>Vertebrata</taxon>
        <taxon>Euteleostomi</taxon>
        <taxon>Actinopterygii</taxon>
        <taxon>Neopterygii</taxon>
        <taxon>Teleostei</taxon>
        <taxon>Neoteleostei</taxon>
        <taxon>Acanthomorphata</taxon>
        <taxon>Carangaria</taxon>
        <taxon>Pleuronectiformes</taxon>
        <taxon>Pleuronectoidei</taxon>
        <taxon>Pleuronectidae</taxon>
        <taxon>Pleuronectes</taxon>
    </lineage>
</organism>
<gene>
    <name evidence="2" type="ORF">PLEPLA_LOCUS21478</name>
</gene>
<keyword evidence="3" id="KW-1185">Reference proteome</keyword>
<accession>A0A9N7UJL8</accession>
<feature type="region of interest" description="Disordered" evidence="1">
    <location>
        <begin position="1"/>
        <end position="23"/>
    </location>
</feature>
<sequence length="109" mass="12216">MDERPHYVQMKESAALSRGHFTNKPHLTEPVFIRPPARPALPPPLLSAEWVFGGVAKVRGKTLGRDVRRALGAVTSAWPRSARARLSHGDTERTRQPRRGRRCGEAEDK</sequence>
<dbReference type="Proteomes" id="UP001153269">
    <property type="component" value="Unassembled WGS sequence"/>
</dbReference>
<feature type="region of interest" description="Disordered" evidence="1">
    <location>
        <begin position="79"/>
        <end position="109"/>
    </location>
</feature>
<dbReference type="EMBL" id="CADEAL010001557">
    <property type="protein sequence ID" value="CAB1433388.1"/>
    <property type="molecule type" value="Genomic_DNA"/>
</dbReference>
<protein>
    <submittedName>
        <fullName evidence="2">Uncharacterized protein</fullName>
    </submittedName>
</protein>
<comment type="caution">
    <text evidence="2">The sequence shown here is derived from an EMBL/GenBank/DDBJ whole genome shotgun (WGS) entry which is preliminary data.</text>
</comment>